<feature type="signal peptide" evidence="2">
    <location>
        <begin position="1"/>
        <end position="27"/>
    </location>
</feature>
<keyword evidence="5" id="KW-1185">Reference proteome</keyword>
<keyword evidence="1" id="KW-1133">Transmembrane helix</keyword>
<sequence>MASRTAAPLLLLPSLFCLLSVVRLAAAACNNVTEFSTQLDTLLAEYDRETLPETKVLVEIGLNVRHATIDERASSVHMLADLILSWDDKRLSWNSSEWGCDSALVTAERLWLPDVVVVSAATWGAGSEAQRARLTSGGHVSWTSRLDLSAPVELHLEAWPRDLHTITFKFASREFDTDQMDLKLGDRQDVAAYASGGWALASVSRALEGWQRGRAEARLATWTLALRRRAPAHALATDALLAAVTLLMVAATAMRPADRAPLFACASFIAALWLVSALVRLPGSATAPRTVTAAGALCACGAAAALCAALVRQVASAKASRTASAPVRAFLAATTAAAALCRLAPEPTSDGERAAWASAAKVLDYVLTAIILLTLFIIVCISL</sequence>
<protein>
    <recommendedName>
        <fullName evidence="3">Neurotransmitter-gated ion-channel ligand-binding domain-containing protein</fullName>
    </recommendedName>
</protein>
<keyword evidence="1" id="KW-0812">Transmembrane</keyword>
<keyword evidence="1" id="KW-0472">Membrane</keyword>
<accession>A0ABN8J4T1</accession>
<dbReference type="SUPFAM" id="SSF63712">
    <property type="entry name" value="Nicotinic receptor ligand binding domain-like"/>
    <property type="match status" value="1"/>
</dbReference>
<evidence type="ECO:0000259" key="3">
    <source>
        <dbReference type="Pfam" id="PF02931"/>
    </source>
</evidence>
<feature type="non-terminal residue" evidence="4">
    <location>
        <position position="1"/>
    </location>
</feature>
<evidence type="ECO:0000313" key="4">
    <source>
        <dbReference type="EMBL" id="CAH2075859.1"/>
    </source>
</evidence>
<proteinExistence type="predicted"/>
<reference evidence="4" key="1">
    <citation type="submission" date="2022-03" db="EMBL/GenBank/DDBJ databases">
        <authorList>
            <person name="Martin H S."/>
        </authorList>
    </citation>
    <scope>NUCLEOTIDE SEQUENCE</scope>
</reference>
<name>A0ABN8J4T1_9NEOP</name>
<dbReference type="Pfam" id="PF02931">
    <property type="entry name" value="Neur_chan_LBD"/>
    <property type="match status" value="1"/>
</dbReference>
<gene>
    <name evidence="4" type="ORF">IPOD504_LOCUS17027</name>
</gene>
<dbReference type="Gene3D" id="2.70.170.10">
    <property type="entry name" value="Neurotransmitter-gated ion-channel ligand-binding domain"/>
    <property type="match status" value="1"/>
</dbReference>
<dbReference type="InterPro" id="IPR006201">
    <property type="entry name" value="Neur_channel"/>
</dbReference>
<feature type="chain" id="PRO_5045547878" description="Neurotransmitter-gated ion-channel ligand-binding domain-containing protein" evidence="2">
    <location>
        <begin position="28"/>
        <end position="383"/>
    </location>
</feature>
<evidence type="ECO:0000256" key="2">
    <source>
        <dbReference type="SAM" id="SignalP"/>
    </source>
</evidence>
<dbReference type="CDD" id="cd18989">
    <property type="entry name" value="LGIC_ECD_cation"/>
    <property type="match status" value="1"/>
</dbReference>
<dbReference type="Proteomes" id="UP000837857">
    <property type="component" value="Chromosome 9"/>
</dbReference>
<dbReference type="InterPro" id="IPR036734">
    <property type="entry name" value="Neur_chan_lig-bd_sf"/>
</dbReference>
<feature type="transmembrane region" description="Helical" evidence="1">
    <location>
        <begin position="365"/>
        <end position="382"/>
    </location>
</feature>
<evidence type="ECO:0000313" key="5">
    <source>
        <dbReference type="Proteomes" id="UP000837857"/>
    </source>
</evidence>
<organism evidence="4 5">
    <name type="scientific">Iphiclides podalirius</name>
    <name type="common">scarce swallowtail</name>
    <dbReference type="NCBI Taxonomy" id="110791"/>
    <lineage>
        <taxon>Eukaryota</taxon>
        <taxon>Metazoa</taxon>
        <taxon>Ecdysozoa</taxon>
        <taxon>Arthropoda</taxon>
        <taxon>Hexapoda</taxon>
        <taxon>Insecta</taxon>
        <taxon>Pterygota</taxon>
        <taxon>Neoptera</taxon>
        <taxon>Endopterygota</taxon>
        <taxon>Lepidoptera</taxon>
        <taxon>Glossata</taxon>
        <taxon>Ditrysia</taxon>
        <taxon>Papilionoidea</taxon>
        <taxon>Papilionidae</taxon>
        <taxon>Papilioninae</taxon>
        <taxon>Iphiclides</taxon>
    </lineage>
</organism>
<evidence type="ECO:0000256" key="1">
    <source>
        <dbReference type="SAM" id="Phobius"/>
    </source>
</evidence>
<dbReference type="PANTHER" id="PTHR18945">
    <property type="entry name" value="NEUROTRANSMITTER GATED ION CHANNEL"/>
    <property type="match status" value="1"/>
</dbReference>
<feature type="transmembrane region" description="Helical" evidence="1">
    <location>
        <begin position="234"/>
        <end position="253"/>
    </location>
</feature>
<feature type="transmembrane region" description="Helical" evidence="1">
    <location>
        <begin position="260"/>
        <end position="279"/>
    </location>
</feature>
<dbReference type="InterPro" id="IPR006202">
    <property type="entry name" value="Neur_chan_lig-bd"/>
</dbReference>
<feature type="transmembrane region" description="Helical" evidence="1">
    <location>
        <begin position="291"/>
        <end position="311"/>
    </location>
</feature>
<keyword evidence="2" id="KW-0732">Signal</keyword>
<dbReference type="EMBL" id="OW152821">
    <property type="protein sequence ID" value="CAH2075859.1"/>
    <property type="molecule type" value="Genomic_DNA"/>
</dbReference>
<feature type="domain" description="Neurotransmitter-gated ion-channel ligand-binding" evidence="3">
    <location>
        <begin position="39"/>
        <end position="189"/>
    </location>
</feature>